<dbReference type="PANTHER" id="PTHR24320:SF114">
    <property type="entry name" value="OS03G0115700 PROTEIN"/>
    <property type="match status" value="1"/>
</dbReference>
<evidence type="ECO:0000313" key="3">
    <source>
        <dbReference type="EMBL" id="CAI9772106.1"/>
    </source>
</evidence>
<reference evidence="3" key="1">
    <citation type="submission" date="2023-05" db="EMBL/GenBank/DDBJ databases">
        <authorList>
            <person name="Huff M."/>
        </authorList>
    </citation>
    <scope>NUCLEOTIDE SEQUENCE</scope>
</reference>
<sequence length="115" mass="12593">MDANVTVNCVHPGVARTRLTRDREGLITDFLFFLASKFLKTIPQAAATTCYVATHPRLVNVSGKYFSDCNEASTSNLGSNTTEAARLWIASEIMVNFKGVKDTLSLGLSHINQNK</sequence>
<evidence type="ECO:0000256" key="2">
    <source>
        <dbReference type="ARBA" id="ARBA00023002"/>
    </source>
</evidence>
<comment type="similarity">
    <text evidence="1">Belongs to the short-chain dehydrogenases/reductases (SDR) family.</text>
</comment>
<organism evidence="3 4">
    <name type="scientific">Fraxinus pennsylvanica</name>
    <dbReference type="NCBI Taxonomy" id="56036"/>
    <lineage>
        <taxon>Eukaryota</taxon>
        <taxon>Viridiplantae</taxon>
        <taxon>Streptophyta</taxon>
        <taxon>Embryophyta</taxon>
        <taxon>Tracheophyta</taxon>
        <taxon>Spermatophyta</taxon>
        <taxon>Magnoliopsida</taxon>
        <taxon>eudicotyledons</taxon>
        <taxon>Gunneridae</taxon>
        <taxon>Pentapetalae</taxon>
        <taxon>asterids</taxon>
        <taxon>lamiids</taxon>
        <taxon>Lamiales</taxon>
        <taxon>Oleaceae</taxon>
        <taxon>Oleeae</taxon>
        <taxon>Fraxinus</taxon>
    </lineage>
</organism>
<dbReference type="EMBL" id="OU503047">
    <property type="protein sequence ID" value="CAI9772106.1"/>
    <property type="molecule type" value="Genomic_DNA"/>
</dbReference>
<name>A0AAD2E2A3_9LAMI</name>
<dbReference type="Proteomes" id="UP000834106">
    <property type="component" value="Chromosome 12"/>
</dbReference>
<evidence type="ECO:0000256" key="1">
    <source>
        <dbReference type="ARBA" id="ARBA00006484"/>
    </source>
</evidence>
<dbReference type="AlphaFoldDB" id="A0AAD2E2A3"/>
<keyword evidence="4" id="KW-1185">Reference proteome</keyword>
<dbReference type="GO" id="GO:0016491">
    <property type="term" value="F:oxidoreductase activity"/>
    <property type="evidence" value="ECO:0007669"/>
    <property type="project" value="UniProtKB-KW"/>
</dbReference>
<evidence type="ECO:0000313" key="4">
    <source>
        <dbReference type="Proteomes" id="UP000834106"/>
    </source>
</evidence>
<dbReference type="InterPro" id="IPR036291">
    <property type="entry name" value="NAD(P)-bd_dom_sf"/>
</dbReference>
<dbReference type="PANTHER" id="PTHR24320">
    <property type="entry name" value="RETINOL DEHYDROGENASE"/>
    <property type="match status" value="1"/>
</dbReference>
<gene>
    <name evidence="3" type="ORF">FPE_LOCUS19536</name>
</gene>
<keyword evidence="2" id="KW-0560">Oxidoreductase</keyword>
<dbReference type="SUPFAM" id="SSF51735">
    <property type="entry name" value="NAD(P)-binding Rossmann-fold domains"/>
    <property type="match status" value="1"/>
</dbReference>
<dbReference type="Gene3D" id="3.40.50.720">
    <property type="entry name" value="NAD(P)-binding Rossmann-like Domain"/>
    <property type="match status" value="1"/>
</dbReference>
<accession>A0AAD2E2A3</accession>
<proteinExistence type="inferred from homology"/>
<protein>
    <submittedName>
        <fullName evidence="3">Uncharacterized protein</fullName>
    </submittedName>
</protein>